<protein>
    <submittedName>
        <fullName evidence="1">Uncharacterized protein</fullName>
    </submittedName>
</protein>
<reference evidence="1 2" key="1">
    <citation type="submission" date="2019-03" db="EMBL/GenBank/DDBJ databases">
        <title>Genomic Encyclopedia of Type Strains, Phase IV (KMG-IV): sequencing the most valuable type-strain genomes for metagenomic binning, comparative biology and taxonomic classification.</title>
        <authorList>
            <person name="Goeker M."/>
        </authorList>
    </citation>
    <scope>NUCLEOTIDE SEQUENCE [LARGE SCALE GENOMIC DNA]</scope>
    <source>
        <strain evidence="1 2">DSM 45765</strain>
    </source>
</reference>
<keyword evidence="2" id="KW-1185">Reference proteome</keyword>
<evidence type="ECO:0000313" key="1">
    <source>
        <dbReference type="EMBL" id="TCP39359.1"/>
    </source>
</evidence>
<evidence type="ECO:0000313" key="2">
    <source>
        <dbReference type="Proteomes" id="UP000294911"/>
    </source>
</evidence>
<organism evidence="1 2">
    <name type="scientific">Tamaricihabitans halophyticus</name>
    <dbReference type="NCBI Taxonomy" id="1262583"/>
    <lineage>
        <taxon>Bacteria</taxon>
        <taxon>Bacillati</taxon>
        <taxon>Actinomycetota</taxon>
        <taxon>Actinomycetes</taxon>
        <taxon>Pseudonocardiales</taxon>
        <taxon>Pseudonocardiaceae</taxon>
        <taxon>Tamaricihabitans</taxon>
    </lineage>
</organism>
<dbReference type="EMBL" id="SLXQ01000030">
    <property type="protein sequence ID" value="TCP39359.1"/>
    <property type="molecule type" value="Genomic_DNA"/>
</dbReference>
<dbReference type="AlphaFoldDB" id="A0A4R2PTX5"/>
<proteinExistence type="predicted"/>
<accession>A0A4R2PTX5</accession>
<dbReference type="Proteomes" id="UP000294911">
    <property type="component" value="Unassembled WGS sequence"/>
</dbReference>
<comment type="caution">
    <text evidence="1">The sequence shown here is derived from an EMBL/GenBank/DDBJ whole genome shotgun (WGS) entry which is preliminary data.</text>
</comment>
<gene>
    <name evidence="1" type="ORF">EV191_1307</name>
</gene>
<dbReference type="RefSeq" id="WP_207894856.1">
    <property type="nucleotide sequence ID" value="NZ_SLXQ01000030.1"/>
</dbReference>
<name>A0A4R2PTX5_9PSEU</name>
<sequence length="61" mass="6430">MPQGHPSPPAWQEAIFTALKKSGAAIHDVVLTAEEEGVTVAADAWWTALRGVDISSVSEEA</sequence>